<dbReference type="KEGG" id="hdi:HDIA_2280"/>
<dbReference type="RefSeq" id="WP_245884243.1">
    <property type="nucleotide sequence ID" value="NZ_LT960614.1"/>
</dbReference>
<dbReference type="InterPro" id="IPR022225">
    <property type="entry name" value="Phage_tail_fibre_N"/>
</dbReference>
<evidence type="ECO:0000256" key="1">
    <source>
        <dbReference type="SAM" id="SignalP"/>
    </source>
</evidence>
<organism evidence="3 4">
    <name type="scientific">Hartmannibacter diazotrophicus</name>
    <dbReference type="NCBI Taxonomy" id="1482074"/>
    <lineage>
        <taxon>Bacteria</taxon>
        <taxon>Pseudomonadati</taxon>
        <taxon>Pseudomonadota</taxon>
        <taxon>Alphaproteobacteria</taxon>
        <taxon>Hyphomicrobiales</taxon>
        <taxon>Pleomorphomonadaceae</taxon>
        <taxon>Hartmannibacter</taxon>
    </lineage>
</organism>
<dbReference type="AlphaFoldDB" id="A0A2C9D7U7"/>
<dbReference type="Proteomes" id="UP000223606">
    <property type="component" value="Chromosome 1"/>
</dbReference>
<name>A0A2C9D7U7_9HYPH</name>
<gene>
    <name evidence="3" type="ORF">HDIA_2280</name>
</gene>
<keyword evidence="4" id="KW-1185">Reference proteome</keyword>
<feature type="domain" description="Phage tail fibre protein N-terminal" evidence="2">
    <location>
        <begin position="6"/>
        <end position="107"/>
    </location>
</feature>
<dbReference type="Pfam" id="PF12571">
    <property type="entry name" value="Phage_tail_fib"/>
    <property type="match status" value="1"/>
</dbReference>
<reference evidence="4" key="1">
    <citation type="submission" date="2017-09" db="EMBL/GenBank/DDBJ databases">
        <title>Genome sequence of Nannocystis excedens DSM 71.</title>
        <authorList>
            <person name="Blom J."/>
        </authorList>
    </citation>
    <scope>NUCLEOTIDE SEQUENCE [LARGE SCALE GENOMIC DNA]</scope>
    <source>
        <strain evidence="4">type strain: E19</strain>
    </source>
</reference>
<evidence type="ECO:0000313" key="4">
    <source>
        <dbReference type="Proteomes" id="UP000223606"/>
    </source>
</evidence>
<feature type="signal peptide" evidence="1">
    <location>
        <begin position="1"/>
        <end position="16"/>
    </location>
</feature>
<sequence length="182" mass="18660">MTAAALQMTITTAGLAAVIAAQGDGLQATIIEIAVGKGEPAGADFVGYEPVETATALVSEAARVPLISGQVLAGKGFRVQAQVPATEDVYTIREIGAFLSDGTLLALWSDPTQLVAATSPLADINFAVDLNLAALPLDALAITVLEPDVPDLTPILAELLAAQAANHLNHIELDQRCRAAGI</sequence>
<evidence type="ECO:0000259" key="2">
    <source>
        <dbReference type="Pfam" id="PF12571"/>
    </source>
</evidence>
<protein>
    <recommendedName>
        <fullName evidence="2">Phage tail fibre protein N-terminal domain-containing protein</fullName>
    </recommendedName>
</protein>
<accession>A0A2C9D7U7</accession>
<feature type="chain" id="PRO_5013265541" description="Phage tail fibre protein N-terminal domain-containing protein" evidence="1">
    <location>
        <begin position="17"/>
        <end position="182"/>
    </location>
</feature>
<evidence type="ECO:0000313" key="3">
    <source>
        <dbReference type="EMBL" id="SON55821.1"/>
    </source>
</evidence>
<keyword evidence="1" id="KW-0732">Signal</keyword>
<proteinExistence type="predicted"/>
<dbReference type="EMBL" id="LT960614">
    <property type="protein sequence ID" value="SON55821.1"/>
    <property type="molecule type" value="Genomic_DNA"/>
</dbReference>